<accession>A0A9X2IZT3</accession>
<evidence type="ECO:0000256" key="2">
    <source>
        <dbReference type="ARBA" id="ARBA00022490"/>
    </source>
</evidence>
<comment type="catalytic activity">
    <reaction evidence="11">
        <text>isopentenyl diphosphate = dimethylallyl diphosphate</text>
        <dbReference type="Rhea" id="RHEA:23284"/>
        <dbReference type="ChEBI" id="CHEBI:57623"/>
        <dbReference type="ChEBI" id="CHEBI:128769"/>
        <dbReference type="EC" id="5.3.3.2"/>
    </reaction>
</comment>
<dbReference type="GO" id="GO:0004452">
    <property type="term" value="F:isopentenyl-diphosphate delta-isomerase activity"/>
    <property type="evidence" value="ECO:0007669"/>
    <property type="project" value="UniProtKB-UniRule"/>
</dbReference>
<dbReference type="CDD" id="cd02811">
    <property type="entry name" value="IDI-2_FMN"/>
    <property type="match status" value="1"/>
</dbReference>
<protein>
    <recommendedName>
        <fullName evidence="11">Isopentenyl-diphosphate delta-isomerase</fullName>
        <shortName evidence="11">IPP isomerase</shortName>
        <ecNumber evidence="11">5.3.3.2</ecNumber>
    </recommendedName>
    <alternativeName>
        <fullName evidence="11">Isopentenyl diphosphate:dimethylallyl diphosphate isomerase</fullName>
    </alternativeName>
    <alternativeName>
        <fullName evidence="11">Isopentenyl pyrophosphate isomerase</fullName>
    </alternativeName>
    <alternativeName>
        <fullName evidence="11">Type 2 isopentenyl diphosphate isomerase</fullName>
        <shortName evidence="11">IDI-2</shortName>
    </alternativeName>
</protein>
<feature type="binding site" evidence="11">
    <location>
        <position position="123"/>
    </location>
    <ligand>
        <name>FMN</name>
        <dbReference type="ChEBI" id="CHEBI:58210"/>
    </ligand>
</feature>
<comment type="function">
    <text evidence="11">Involved in the biosynthesis of isoprenoids. Catalyzes the 1,3-allylic rearrangement of the homoallylic substrate isopentenyl (IPP) to its allylic isomer, dimethylallyl diphosphate (DMAPP).</text>
</comment>
<evidence type="ECO:0000313" key="13">
    <source>
        <dbReference type="EMBL" id="MCM6778447.1"/>
    </source>
</evidence>
<evidence type="ECO:0000256" key="11">
    <source>
        <dbReference type="HAMAP-Rule" id="MF_00354"/>
    </source>
</evidence>
<dbReference type="Pfam" id="PF01070">
    <property type="entry name" value="FMN_dh"/>
    <property type="match status" value="1"/>
</dbReference>
<evidence type="ECO:0000256" key="8">
    <source>
        <dbReference type="ARBA" id="ARBA00023229"/>
    </source>
</evidence>
<dbReference type="EMBL" id="JAMRXG010000022">
    <property type="protein sequence ID" value="MCM6778447.1"/>
    <property type="molecule type" value="Genomic_DNA"/>
</dbReference>
<dbReference type="SUPFAM" id="SSF51395">
    <property type="entry name" value="FMN-linked oxidoreductases"/>
    <property type="match status" value="1"/>
</dbReference>
<evidence type="ECO:0000256" key="5">
    <source>
        <dbReference type="ARBA" id="ARBA00022723"/>
    </source>
</evidence>
<keyword evidence="3 11" id="KW-0285">Flavoprotein</keyword>
<feature type="binding site" evidence="11">
    <location>
        <position position="94"/>
    </location>
    <ligand>
        <name>FMN</name>
        <dbReference type="ChEBI" id="CHEBI:58210"/>
    </ligand>
</feature>
<keyword evidence="9 11" id="KW-0413">Isomerase</keyword>
<dbReference type="Gene3D" id="3.20.20.70">
    <property type="entry name" value="Aldolase class I"/>
    <property type="match status" value="1"/>
</dbReference>
<keyword evidence="6 11" id="KW-0460">Magnesium</keyword>
<dbReference type="RefSeq" id="WP_251917958.1">
    <property type="nucleotide sequence ID" value="NZ_JAMRXG010000022.1"/>
</dbReference>
<feature type="binding site" evidence="11">
    <location>
        <position position="215"/>
    </location>
    <ligand>
        <name>FMN</name>
        <dbReference type="ChEBI" id="CHEBI:58210"/>
    </ligand>
</feature>
<dbReference type="GO" id="GO:0005737">
    <property type="term" value="C:cytoplasm"/>
    <property type="evidence" value="ECO:0007669"/>
    <property type="project" value="UniProtKB-SubCell"/>
</dbReference>
<comment type="similarity">
    <text evidence="11">Belongs to the IPP isomerase type 2 family.</text>
</comment>
<dbReference type="Proteomes" id="UP001139157">
    <property type="component" value="Unassembled WGS sequence"/>
</dbReference>
<comment type="cofactor">
    <cofactor evidence="1 11">
        <name>FMN</name>
        <dbReference type="ChEBI" id="CHEBI:58210"/>
    </cofactor>
</comment>
<feature type="binding site" evidence="11">
    <location>
        <position position="185"/>
    </location>
    <ligand>
        <name>FMN</name>
        <dbReference type="ChEBI" id="CHEBI:58210"/>
    </ligand>
</feature>
<dbReference type="GO" id="GO:0070402">
    <property type="term" value="F:NADPH binding"/>
    <property type="evidence" value="ECO:0007669"/>
    <property type="project" value="UniProtKB-UniRule"/>
</dbReference>
<dbReference type="InterPro" id="IPR013785">
    <property type="entry name" value="Aldolase_TIM"/>
</dbReference>
<dbReference type="PIRSF" id="PIRSF003314">
    <property type="entry name" value="IPP_isomerase"/>
    <property type="match status" value="1"/>
</dbReference>
<comment type="subcellular location">
    <subcellularLocation>
        <location evidence="11">Cytoplasm</location>
    </subcellularLocation>
</comment>
<dbReference type="GO" id="GO:0016491">
    <property type="term" value="F:oxidoreductase activity"/>
    <property type="evidence" value="ECO:0007669"/>
    <property type="project" value="InterPro"/>
</dbReference>
<keyword evidence="7 11" id="KW-0521">NADP</keyword>
<reference evidence="13" key="1">
    <citation type="submission" date="2022-06" db="EMBL/GenBank/DDBJ databases">
        <title>Novel species in genus nocardia.</title>
        <authorList>
            <person name="Li F."/>
        </authorList>
    </citation>
    <scope>NUCLEOTIDE SEQUENCE</scope>
    <source>
        <strain evidence="13">CDC141</strain>
    </source>
</reference>
<dbReference type="GO" id="GO:0010181">
    <property type="term" value="F:FMN binding"/>
    <property type="evidence" value="ECO:0007669"/>
    <property type="project" value="UniProtKB-UniRule"/>
</dbReference>
<feature type="binding site" evidence="11">
    <location>
        <begin position="262"/>
        <end position="264"/>
    </location>
    <ligand>
        <name>FMN</name>
        <dbReference type="ChEBI" id="CHEBI:58210"/>
    </ligand>
</feature>
<feature type="binding site" evidence="11">
    <location>
        <position position="154"/>
    </location>
    <ligand>
        <name>Mg(2+)</name>
        <dbReference type="ChEBI" id="CHEBI:18420"/>
    </ligand>
</feature>
<feature type="binding site" evidence="11">
    <location>
        <position position="210"/>
    </location>
    <ligand>
        <name>FMN</name>
        <dbReference type="ChEBI" id="CHEBI:58210"/>
    </ligand>
</feature>
<organism evidence="13 14">
    <name type="scientific">Nocardia pulmonis</name>
    <dbReference type="NCBI Taxonomy" id="2951408"/>
    <lineage>
        <taxon>Bacteria</taxon>
        <taxon>Bacillati</taxon>
        <taxon>Actinomycetota</taxon>
        <taxon>Actinomycetes</taxon>
        <taxon>Mycobacteriales</taxon>
        <taxon>Nocardiaceae</taxon>
        <taxon>Nocardia</taxon>
    </lineage>
</organism>
<dbReference type="GO" id="GO:0000287">
    <property type="term" value="F:magnesium ion binding"/>
    <property type="evidence" value="ECO:0007669"/>
    <property type="project" value="UniProtKB-UniRule"/>
</dbReference>
<keyword evidence="8 11" id="KW-0414">Isoprene biosynthesis</keyword>
<evidence type="ECO:0000256" key="3">
    <source>
        <dbReference type="ARBA" id="ARBA00022630"/>
    </source>
</evidence>
<keyword evidence="4 11" id="KW-0288">FMN</keyword>
<dbReference type="PANTHER" id="PTHR43665:SF1">
    <property type="entry name" value="ISOPENTENYL-DIPHOSPHATE DELTA-ISOMERASE"/>
    <property type="match status" value="1"/>
</dbReference>
<dbReference type="AlphaFoldDB" id="A0A9X2IZT3"/>
<keyword evidence="14" id="KW-1185">Reference proteome</keyword>
<evidence type="ECO:0000256" key="7">
    <source>
        <dbReference type="ARBA" id="ARBA00022857"/>
    </source>
</evidence>
<dbReference type="GO" id="GO:0008299">
    <property type="term" value="P:isoprenoid biosynthetic process"/>
    <property type="evidence" value="ECO:0007669"/>
    <property type="project" value="UniProtKB-UniRule"/>
</dbReference>
<feature type="domain" description="FMN-dependent dehydrogenase" evidence="12">
    <location>
        <begin position="166"/>
        <end position="324"/>
    </location>
</feature>
<keyword evidence="2 11" id="KW-0963">Cytoplasm</keyword>
<dbReference type="HAMAP" id="MF_00354">
    <property type="entry name" value="Idi_2"/>
    <property type="match status" value="1"/>
</dbReference>
<dbReference type="EC" id="5.3.3.2" evidence="11"/>
<proteinExistence type="inferred from homology"/>
<evidence type="ECO:0000313" key="14">
    <source>
        <dbReference type="Proteomes" id="UP001139157"/>
    </source>
</evidence>
<name>A0A9X2IZT3_9NOCA</name>
<feature type="binding site" evidence="11">
    <location>
        <begin position="6"/>
        <end position="7"/>
    </location>
    <ligand>
        <name>substrate</name>
    </ligand>
</feature>
<dbReference type="PANTHER" id="PTHR43665">
    <property type="entry name" value="ISOPENTENYL-DIPHOSPHATE DELTA-ISOMERASE"/>
    <property type="match status" value="1"/>
</dbReference>
<keyword evidence="5 11" id="KW-0479">Metal-binding</keyword>
<comment type="subunit">
    <text evidence="10 11">Homooctamer. Dimer of tetramers.</text>
</comment>
<dbReference type="InterPro" id="IPR011179">
    <property type="entry name" value="IPdP_isomerase"/>
</dbReference>
<feature type="binding site" evidence="11">
    <location>
        <begin position="283"/>
        <end position="284"/>
    </location>
    <ligand>
        <name>FMN</name>
        <dbReference type="ChEBI" id="CHEBI:58210"/>
    </ligand>
</feature>
<comment type="caution">
    <text evidence="13">The sequence shown here is derived from an EMBL/GenBank/DDBJ whole genome shotgun (WGS) entry which is preliminary data.</text>
</comment>
<evidence type="ECO:0000259" key="12">
    <source>
        <dbReference type="Pfam" id="PF01070"/>
    </source>
</evidence>
<feature type="binding site" evidence="11">
    <location>
        <begin position="64"/>
        <end position="66"/>
    </location>
    <ligand>
        <name>FMN</name>
        <dbReference type="ChEBI" id="CHEBI:58210"/>
    </ligand>
</feature>
<evidence type="ECO:0000256" key="9">
    <source>
        <dbReference type="ARBA" id="ARBA00023235"/>
    </source>
</evidence>
<comment type="caution">
    <text evidence="11">Lacks conserved residue(s) required for the propagation of feature annotation.</text>
</comment>
<gene>
    <name evidence="11 13" type="primary">fni</name>
    <name evidence="13" type="ORF">NDR86_33655</name>
</gene>
<evidence type="ECO:0000256" key="4">
    <source>
        <dbReference type="ARBA" id="ARBA00022643"/>
    </source>
</evidence>
<comment type="cofactor">
    <cofactor evidence="11">
        <name>NADPH</name>
        <dbReference type="ChEBI" id="CHEBI:57783"/>
    </cofactor>
</comment>
<feature type="binding site" evidence="11">
    <location>
        <position position="153"/>
    </location>
    <ligand>
        <name>substrate</name>
    </ligand>
</feature>
<comment type="cofactor">
    <cofactor evidence="11">
        <name>Mg(2+)</name>
        <dbReference type="ChEBI" id="CHEBI:18420"/>
    </cofactor>
</comment>
<evidence type="ECO:0000256" key="10">
    <source>
        <dbReference type="ARBA" id="ARBA00025810"/>
    </source>
</evidence>
<sequence>MSIADRKDDHVRYAAEQHREGVRYNDFDSISFMHHALAGIDVHDVSLATEIAGMTWSAPVFINAMTGGSDWTGRINRDLAVAARETGVPIASGSMSAFLKNPRVADTFRVLRRENPDGIVFANVNANASPEQACRAVDLLCADALQIHLNAVQEIVMPEGDREFSHWPRSIEDIAASVPVPVVVKEVGFGLSRRTVRQLRDCGVAVVDVSGCGGTNFARIENRRRESADVDYSYLTWWGQSTAACLLDAAPIEGIELLGSGGIRSPLDVARVLALGGRAAGVAGCFLHALVECGVAALIDRIERWLEQLRQIMTILGAPDPAAMTGCDLVITGELADFCRLRGIDVGAYAARTDRSAALPANSHQ</sequence>
<evidence type="ECO:0000256" key="1">
    <source>
        <dbReference type="ARBA" id="ARBA00001917"/>
    </source>
</evidence>
<dbReference type="InterPro" id="IPR000262">
    <property type="entry name" value="FMN-dep_DH"/>
</dbReference>
<dbReference type="NCBIfam" id="TIGR02151">
    <property type="entry name" value="IPP_isom_2"/>
    <property type="match status" value="1"/>
</dbReference>
<evidence type="ECO:0000256" key="6">
    <source>
        <dbReference type="ARBA" id="ARBA00022842"/>
    </source>
</evidence>